<evidence type="ECO:0000256" key="3">
    <source>
        <dbReference type="ARBA" id="ARBA00022989"/>
    </source>
</evidence>
<accession>A0A914YN82</accession>
<evidence type="ECO:0000256" key="2">
    <source>
        <dbReference type="ARBA" id="ARBA00022692"/>
    </source>
</evidence>
<comment type="subcellular location">
    <subcellularLocation>
        <location evidence="1 5">Membrane</location>
        <topology evidence="1 5">Multi-pass membrane protein</topology>
    </subcellularLocation>
</comment>
<dbReference type="InterPro" id="IPR004895">
    <property type="entry name" value="Prenylated_rab_accept_PRA1"/>
</dbReference>
<evidence type="ECO:0000313" key="6">
    <source>
        <dbReference type="Proteomes" id="UP000887577"/>
    </source>
</evidence>
<dbReference type="Pfam" id="PF03208">
    <property type="entry name" value="PRA1"/>
    <property type="match status" value="1"/>
</dbReference>
<name>A0A914YN82_9BILA</name>
<reference evidence="7" key="1">
    <citation type="submission" date="2022-11" db="UniProtKB">
        <authorList>
            <consortium name="WormBaseParasite"/>
        </authorList>
    </citation>
    <scope>IDENTIFICATION</scope>
</reference>
<evidence type="ECO:0000256" key="5">
    <source>
        <dbReference type="RuleBase" id="RU363107"/>
    </source>
</evidence>
<evidence type="ECO:0000256" key="1">
    <source>
        <dbReference type="ARBA" id="ARBA00004141"/>
    </source>
</evidence>
<keyword evidence="6" id="KW-1185">Reference proteome</keyword>
<evidence type="ECO:0000256" key="4">
    <source>
        <dbReference type="ARBA" id="ARBA00023136"/>
    </source>
</evidence>
<comment type="similarity">
    <text evidence="5">Belongs to the PRA1 family.</text>
</comment>
<feature type="transmembrane region" description="Helical" evidence="5">
    <location>
        <begin position="79"/>
        <end position="99"/>
    </location>
</feature>
<keyword evidence="3 5" id="KW-1133">Transmembrane helix</keyword>
<keyword evidence="4 5" id="KW-0472">Membrane</keyword>
<evidence type="ECO:0000313" key="7">
    <source>
        <dbReference type="WBParaSite" id="PSU_v2.g20858.t1"/>
    </source>
</evidence>
<feature type="transmembrane region" description="Helical" evidence="5">
    <location>
        <begin position="51"/>
        <end position="73"/>
    </location>
</feature>
<organism evidence="6 7">
    <name type="scientific">Panagrolaimus superbus</name>
    <dbReference type="NCBI Taxonomy" id="310955"/>
    <lineage>
        <taxon>Eukaryota</taxon>
        <taxon>Metazoa</taxon>
        <taxon>Ecdysozoa</taxon>
        <taxon>Nematoda</taxon>
        <taxon>Chromadorea</taxon>
        <taxon>Rhabditida</taxon>
        <taxon>Tylenchina</taxon>
        <taxon>Panagrolaimomorpha</taxon>
        <taxon>Panagrolaimoidea</taxon>
        <taxon>Panagrolaimidae</taxon>
        <taxon>Panagrolaimus</taxon>
    </lineage>
</organism>
<dbReference type="AlphaFoldDB" id="A0A914YN82"/>
<dbReference type="WBParaSite" id="PSU_v2.g20858.t1">
    <property type="protein sequence ID" value="PSU_v2.g20858.t1"/>
    <property type="gene ID" value="PSU_v2.g20858"/>
</dbReference>
<protein>
    <recommendedName>
        <fullName evidence="5">PRA1 family protein</fullName>
    </recommendedName>
</protein>
<proteinExistence type="inferred from homology"/>
<dbReference type="PANTHER" id="PTHR12859">
    <property type="entry name" value="PRA1 PROTEIN"/>
    <property type="match status" value="1"/>
</dbReference>
<dbReference type="Proteomes" id="UP000887577">
    <property type="component" value="Unplaced"/>
</dbReference>
<sequence length="113" mass="13194">MQPQNSAEEVNYSWNKEVQFPSLRPLNEFIFDKSRFDLPTFKDLPKWNNRIFANLLYFQSNYFLIMLAFIFLTSCFKPHAMAIGIVILSVCIFLAGIMVSKEQKVLDVSFITL</sequence>
<keyword evidence="2 5" id="KW-0812">Transmembrane</keyword>
<dbReference type="PANTHER" id="PTHR12859:SF0">
    <property type="entry name" value="PRA1 FAMILY PROTEIN"/>
    <property type="match status" value="1"/>
</dbReference>
<dbReference type="GO" id="GO:0016020">
    <property type="term" value="C:membrane"/>
    <property type="evidence" value="ECO:0007669"/>
    <property type="project" value="UniProtKB-SubCell"/>
</dbReference>